<evidence type="ECO:0000256" key="3">
    <source>
        <dbReference type="ARBA" id="ARBA00022741"/>
    </source>
</evidence>
<dbReference type="PROSITE" id="PS00211">
    <property type="entry name" value="ABC_TRANSPORTER_1"/>
    <property type="match status" value="1"/>
</dbReference>
<evidence type="ECO:0000259" key="5">
    <source>
        <dbReference type="PROSITE" id="PS50893"/>
    </source>
</evidence>
<dbReference type="InterPro" id="IPR050093">
    <property type="entry name" value="ABC_SmlMolc_Importer"/>
</dbReference>
<dbReference type="InterPro" id="IPR027417">
    <property type="entry name" value="P-loop_NTPase"/>
</dbReference>
<dbReference type="GO" id="GO:0005524">
    <property type="term" value="F:ATP binding"/>
    <property type="evidence" value="ECO:0007669"/>
    <property type="project" value="UniProtKB-KW"/>
</dbReference>
<dbReference type="PANTHER" id="PTHR42781">
    <property type="entry name" value="SPERMIDINE/PUTRESCINE IMPORT ATP-BINDING PROTEIN POTA"/>
    <property type="match status" value="1"/>
</dbReference>
<proteinExistence type="inferred from homology"/>
<dbReference type="STRING" id="266779.Meso_4044"/>
<dbReference type="Pfam" id="PF00005">
    <property type="entry name" value="ABC_tran"/>
    <property type="match status" value="1"/>
</dbReference>
<organism evidence="6">
    <name type="scientific">Chelativorans sp. (strain BNC1)</name>
    <dbReference type="NCBI Taxonomy" id="266779"/>
    <lineage>
        <taxon>Bacteria</taxon>
        <taxon>Pseudomonadati</taxon>
        <taxon>Pseudomonadota</taxon>
        <taxon>Alphaproteobacteria</taxon>
        <taxon>Hyphomicrobiales</taxon>
        <taxon>Phyllobacteriaceae</taxon>
        <taxon>Chelativorans</taxon>
    </lineage>
</organism>
<dbReference type="Gene3D" id="3.40.50.300">
    <property type="entry name" value="P-loop containing nucleotide triphosphate hydrolases"/>
    <property type="match status" value="1"/>
</dbReference>
<keyword evidence="3" id="KW-0547">Nucleotide-binding</keyword>
<dbReference type="InterPro" id="IPR003439">
    <property type="entry name" value="ABC_transporter-like_ATP-bd"/>
</dbReference>
<dbReference type="InterPro" id="IPR017871">
    <property type="entry name" value="ABC_transporter-like_CS"/>
</dbReference>
<dbReference type="AlphaFoldDB" id="Q11B14"/>
<keyword evidence="4" id="KW-0067">ATP-binding</keyword>
<dbReference type="eggNOG" id="COG4136">
    <property type="taxonomic scope" value="Bacteria"/>
</dbReference>
<dbReference type="InterPro" id="IPR003593">
    <property type="entry name" value="AAA+_ATPase"/>
</dbReference>
<accession>Q11B14</accession>
<keyword evidence="2" id="KW-0813">Transport</keyword>
<evidence type="ECO:0000256" key="1">
    <source>
        <dbReference type="ARBA" id="ARBA00005417"/>
    </source>
</evidence>
<protein>
    <submittedName>
        <fullName evidence="6">ABC transporter related protein</fullName>
    </submittedName>
</protein>
<evidence type="ECO:0000256" key="4">
    <source>
        <dbReference type="ARBA" id="ARBA00022840"/>
    </source>
</evidence>
<dbReference type="PANTHER" id="PTHR42781:SF4">
    <property type="entry name" value="SPERMIDINE_PUTRESCINE IMPORT ATP-BINDING PROTEIN POTA"/>
    <property type="match status" value="1"/>
</dbReference>
<name>Q11B14_CHESB</name>
<feature type="domain" description="ABC transporter" evidence="5">
    <location>
        <begin position="1"/>
        <end position="211"/>
    </location>
</feature>
<dbReference type="OrthoDB" id="9802264at2"/>
<evidence type="ECO:0000313" key="6">
    <source>
        <dbReference type="EMBL" id="ABG65411.1"/>
    </source>
</evidence>
<dbReference type="EMBL" id="CP000390">
    <property type="protein sequence ID" value="ABG65411.1"/>
    <property type="molecule type" value="Genomic_DNA"/>
</dbReference>
<dbReference type="SUPFAM" id="SSF52540">
    <property type="entry name" value="P-loop containing nucleoside triphosphate hydrolases"/>
    <property type="match status" value="1"/>
</dbReference>
<sequence>MKEKGLFLDGVKITLGGRTLIELSRHVRPGGVLTVMGPSGSGKSSLLAYLAGFLDPVFTASGRALVDGIEITRLPPEERHAGILFQDPLLFPHMSVAGNLIFALPESLKGRSERRAQAEAALEGVGLDGMGTRDPATLSGGQKARVALARVLLSEPRMLLLDEPFSKLDMDLRQQMRMLVFDKAHERGLPVLLVTHDEADAEAAGGETVRIGE</sequence>
<gene>
    <name evidence="6" type="ordered locus">Meso_4044</name>
</gene>
<dbReference type="PROSITE" id="PS50893">
    <property type="entry name" value="ABC_TRANSPORTER_2"/>
    <property type="match status" value="1"/>
</dbReference>
<dbReference type="SMART" id="SM00382">
    <property type="entry name" value="AAA"/>
    <property type="match status" value="1"/>
</dbReference>
<dbReference type="HOGENOM" id="CLU_000604_1_22_5"/>
<reference evidence="6" key="1">
    <citation type="submission" date="2006-06" db="EMBL/GenBank/DDBJ databases">
        <title>Complete sequence of chromosome of Chelativorans sp. BNC1.</title>
        <authorList>
            <consortium name="US DOE Joint Genome Institute"/>
            <person name="Copeland A."/>
            <person name="Lucas S."/>
            <person name="Lapidus A."/>
            <person name="Barry K."/>
            <person name="Detter J.C."/>
            <person name="Glavina del Rio T."/>
            <person name="Hammon N."/>
            <person name="Israni S."/>
            <person name="Dalin E."/>
            <person name="Tice H."/>
            <person name="Pitluck S."/>
            <person name="Chertkov O."/>
            <person name="Brettin T."/>
            <person name="Bruce D."/>
            <person name="Han C."/>
            <person name="Tapia R."/>
            <person name="Gilna P."/>
            <person name="Schmutz J."/>
            <person name="Larimer F."/>
            <person name="Land M."/>
            <person name="Hauser L."/>
            <person name="Kyrpides N."/>
            <person name="Mikhailova N."/>
            <person name="Richardson P."/>
        </authorList>
    </citation>
    <scope>NUCLEOTIDE SEQUENCE</scope>
    <source>
        <strain evidence="6">BNC1</strain>
    </source>
</reference>
<comment type="similarity">
    <text evidence="1">Belongs to the ABC transporter superfamily.</text>
</comment>
<dbReference type="KEGG" id="mes:Meso_4044"/>
<evidence type="ECO:0000256" key="2">
    <source>
        <dbReference type="ARBA" id="ARBA00022448"/>
    </source>
</evidence>
<dbReference type="GO" id="GO:0016887">
    <property type="term" value="F:ATP hydrolysis activity"/>
    <property type="evidence" value="ECO:0007669"/>
    <property type="project" value="InterPro"/>
</dbReference>